<feature type="region of interest" description="Disordered" evidence="1">
    <location>
        <begin position="182"/>
        <end position="205"/>
    </location>
</feature>
<reference evidence="2 3" key="1">
    <citation type="submission" date="2021-01" db="EMBL/GenBank/DDBJ databases">
        <title>Streptomyces acididurans sp. nov., isolated from a peat swamp forest soil.</title>
        <authorList>
            <person name="Chantavorakit T."/>
            <person name="Duangmal K."/>
        </authorList>
    </citation>
    <scope>NUCLEOTIDE SEQUENCE [LARGE SCALE GENOMIC DNA]</scope>
    <source>
        <strain evidence="2 3">KK5PA1</strain>
    </source>
</reference>
<keyword evidence="3" id="KW-1185">Reference proteome</keyword>
<evidence type="ECO:0000256" key="1">
    <source>
        <dbReference type="SAM" id="MobiDB-lite"/>
    </source>
</evidence>
<dbReference type="EMBL" id="JADKYB010000005">
    <property type="protein sequence ID" value="MBM9505288.1"/>
    <property type="molecule type" value="Genomic_DNA"/>
</dbReference>
<evidence type="ECO:0008006" key="4">
    <source>
        <dbReference type="Google" id="ProtNLM"/>
    </source>
</evidence>
<proteinExistence type="predicted"/>
<sequence length="593" mass="66342">MRLAVQIGPQQVALEASWIMLSGGPCVNAKTITYTYPAHITQQTPSGKPLVFFAAPATQIDQWVGVPQRSRLNDEETIGFQRQESRSRIRELSSFYHDERNIVQNPLLAAPQSETSVSFKPLDGTPEFGMLEIVSEDFSDTSLLELMSRVVARLESRMPELKKTVLDQERLSSIIDRARKEHGLDAVGDEGDDEEEVAAEEAGNGDEADAASVLLTDETHLIDFYTELKGRIKVLEALDADVNPKKILGFDREAMISYLKPIMLVDGQHRLKGAVLAAASLAESQDGETFLLEAAENGLDPAQAKADFISTHARRLPVSLLLDPSPSEHVFQFVVVNQKATPMGKALLGTIVSTSLSKDELDPVAQRLKDAGIKLDDSQAIAYLTRAEESPFKNFVQTGIAGDNRTLLQWPVLKGLVGIFRELSGGKLYSQKGDWAKLWGKYHLDESAFVADFDTHDEKVAAWARPDGPWRVVFIRFYSNIREKFGAEDPEAKNAWGTTRSNLYNKISLTILAADYFEFLRMQKKTLNSLDDVDATMEAWLTDVNPAYFNRLWNVEKKDTPLIRRTWSRLWYDYRRNPESLPKEGEYNPAAGA</sequence>
<evidence type="ECO:0000313" key="2">
    <source>
        <dbReference type="EMBL" id="MBM9505288.1"/>
    </source>
</evidence>
<evidence type="ECO:0000313" key="3">
    <source>
        <dbReference type="Proteomes" id="UP000749040"/>
    </source>
</evidence>
<dbReference type="RefSeq" id="WP_205357131.1">
    <property type="nucleotide sequence ID" value="NZ_JADKYB010000005.1"/>
</dbReference>
<accession>A0ABS2TPM2</accession>
<organism evidence="2 3">
    <name type="scientific">Actinacidiphila acididurans</name>
    <dbReference type="NCBI Taxonomy" id="2784346"/>
    <lineage>
        <taxon>Bacteria</taxon>
        <taxon>Bacillati</taxon>
        <taxon>Actinomycetota</taxon>
        <taxon>Actinomycetes</taxon>
        <taxon>Kitasatosporales</taxon>
        <taxon>Streptomycetaceae</taxon>
        <taxon>Actinacidiphila</taxon>
    </lineage>
</organism>
<protein>
    <recommendedName>
        <fullName evidence="4">DGQHR domain-containing protein</fullName>
    </recommendedName>
</protein>
<gene>
    <name evidence="2" type="ORF">ITX44_12170</name>
</gene>
<feature type="compositionally biased region" description="Acidic residues" evidence="1">
    <location>
        <begin position="187"/>
        <end position="205"/>
    </location>
</feature>
<dbReference type="Proteomes" id="UP000749040">
    <property type="component" value="Unassembled WGS sequence"/>
</dbReference>
<comment type="caution">
    <text evidence="2">The sequence shown here is derived from an EMBL/GenBank/DDBJ whole genome shotgun (WGS) entry which is preliminary data.</text>
</comment>
<name>A0ABS2TPM2_9ACTN</name>